<evidence type="ECO:0000313" key="4">
    <source>
        <dbReference type="Proteomes" id="UP000054524"/>
    </source>
</evidence>
<keyword evidence="4" id="KW-1185">Reference proteome</keyword>
<evidence type="ECO:0000256" key="2">
    <source>
        <dbReference type="SAM" id="Phobius"/>
    </source>
</evidence>
<protein>
    <submittedName>
        <fullName evidence="3">Uncharacterized protein</fullName>
    </submittedName>
</protein>
<dbReference type="Proteomes" id="UP000054524">
    <property type="component" value="Unassembled WGS sequence"/>
</dbReference>
<feature type="compositionally biased region" description="Acidic residues" evidence="1">
    <location>
        <begin position="223"/>
        <end position="242"/>
    </location>
</feature>
<organism evidence="3 4">
    <name type="scientific">Nematocida ausubeli (strain ATCC PRA-371 / ERTm2)</name>
    <name type="common">Nematode killer fungus</name>
    <dbReference type="NCBI Taxonomy" id="1913371"/>
    <lineage>
        <taxon>Eukaryota</taxon>
        <taxon>Fungi</taxon>
        <taxon>Fungi incertae sedis</taxon>
        <taxon>Microsporidia</taxon>
        <taxon>Nematocida</taxon>
    </lineage>
</organism>
<sequence>MISEIRARKIKNLKNVMVRIISAPFSWGAFWVIMSIMVLLIALYLYKRKHWKGPIITVKKVHSVLASDGGENYIDRKREEFLRRENYYAGPDSLQNMFYVLEVVPEVPVTRGPVVEETPVPICEYPRVPINWDDSIVEEIPETIVEETPETITEEAPKAIVEQRRVSIVKQTVEQAIDASPLSDAHEAVEEASIIEDTSIFSEAYEALEAEEAEEAVEAAEEAEEAVEENESENESEDEVEGTFEVVEKEDVVGGLRRKVRIYNNPKEESDVVDGVELMDGDLFRPISGAGYSEYQYNE</sequence>
<gene>
    <name evidence="3" type="ORF">NESG_00743</name>
</gene>
<accession>A0A086J374</accession>
<reference evidence="3 4" key="1">
    <citation type="journal article" date="2014" name="Genome Announc.">
        <title>Genome Sequence of the Microsporidian Species Nematocida sp1 Strain ERTm6 (ATCC PRA-372).</title>
        <authorList>
            <person name="Bakowski M.A."/>
            <person name="Priest M."/>
            <person name="Young S."/>
            <person name="Cuomo C.A."/>
            <person name="Troemel E.R."/>
        </authorList>
    </citation>
    <scope>NUCLEOTIDE SEQUENCE [LARGE SCALE GENOMIC DNA]</scope>
    <source>
        <strain evidence="3 4">ERTm6</strain>
    </source>
</reference>
<dbReference type="AlphaFoldDB" id="A0A086J374"/>
<keyword evidence="2" id="KW-0812">Transmembrane</keyword>
<dbReference type="RefSeq" id="XP_052905147.1">
    <property type="nucleotide sequence ID" value="XM_053048387.1"/>
</dbReference>
<feature type="transmembrane region" description="Helical" evidence="2">
    <location>
        <begin position="21"/>
        <end position="46"/>
    </location>
</feature>
<dbReference type="HOGENOM" id="CLU_918579_0_0_1"/>
<keyword evidence="2" id="KW-0472">Membrane</keyword>
<comment type="caution">
    <text evidence="3">The sequence shown here is derived from an EMBL/GenBank/DDBJ whole genome shotgun (WGS) entry which is preliminary data.</text>
</comment>
<dbReference type="EMBL" id="AKIJ01000002">
    <property type="protein sequence ID" value="KFG26592.1"/>
    <property type="molecule type" value="Genomic_DNA"/>
</dbReference>
<feature type="region of interest" description="Disordered" evidence="1">
    <location>
        <begin position="223"/>
        <end position="244"/>
    </location>
</feature>
<name>A0A086J374_NEMA1</name>
<evidence type="ECO:0000313" key="3">
    <source>
        <dbReference type="EMBL" id="KFG26592.1"/>
    </source>
</evidence>
<evidence type="ECO:0000256" key="1">
    <source>
        <dbReference type="SAM" id="MobiDB-lite"/>
    </source>
</evidence>
<keyword evidence="2" id="KW-1133">Transmembrane helix</keyword>
<dbReference type="GeneID" id="77675716"/>
<proteinExistence type="predicted"/>